<sequence length="100" mass="11226">MTNLFQRPQSLKDMAFNADLTASTFISVSGALYIFDGRIIKRICFMAPQGGSQTIHPGCVLLYSLAFMINNKRMGIQQEKAWRTQGFRGYQILFLLLGGT</sequence>
<comment type="caution">
    <text evidence="1">The sequence shown here is derived from an EMBL/GenBank/DDBJ whole genome shotgun (WGS) entry which is preliminary data.</text>
</comment>
<proteinExistence type="predicted"/>
<accession>A0ACB9A7P2</accession>
<reference evidence="2" key="1">
    <citation type="journal article" date="2022" name="Mol. Ecol. Resour.">
        <title>The genomes of chicory, endive, great burdock and yacon provide insights into Asteraceae palaeo-polyploidization history and plant inulin production.</title>
        <authorList>
            <person name="Fan W."/>
            <person name="Wang S."/>
            <person name="Wang H."/>
            <person name="Wang A."/>
            <person name="Jiang F."/>
            <person name="Liu H."/>
            <person name="Zhao H."/>
            <person name="Xu D."/>
            <person name="Zhang Y."/>
        </authorList>
    </citation>
    <scope>NUCLEOTIDE SEQUENCE [LARGE SCALE GENOMIC DNA]</scope>
    <source>
        <strain evidence="2">cv. Yunnan</strain>
    </source>
</reference>
<dbReference type="EMBL" id="CM042042">
    <property type="protein sequence ID" value="KAI3705781.1"/>
    <property type="molecule type" value="Genomic_DNA"/>
</dbReference>
<reference evidence="1 2" key="2">
    <citation type="journal article" date="2022" name="Mol. Ecol. Resour.">
        <title>The genomes of chicory, endive, great burdock and yacon provide insights into Asteraceae paleo-polyploidization history and plant inulin production.</title>
        <authorList>
            <person name="Fan W."/>
            <person name="Wang S."/>
            <person name="Wang H."/>
            <person name="Wang A."/>
            <person name="Jiang F."/>
            <person name="Liu H."/>
            <person name="Zhao H."/>
            <person name="Xu D."/>
            <person name="Zhang Y."/>
        </authorList>
    </citation>
    <scope>NUCLEOTIDE SEQUENCE [LARGE SCALE GENOMIC DNA]</scope>
    <source>
        <strain evidence="2">cv. Yunnan</strain>
        <tissue evidence="1">Leaves</tissue>
    </source>
</reference>
<organism evidence="1 2">
    <name type="scientific">Smallanthus sonchifolius</name>
    <dbReference type="NCBI Taxonomy" id="185202"/>
    <lineage>
        <taxon>Eukaryota</taxon>
        <taxon>Viridiplantae</taxon>
        <taxon>Streptophyta</taxon>
        <taxon>Embryophyta</taxon>
        <taxon>Tracheophyta</taxon>
        <taxon>Spermatophyta</taxon>
        <taxon>Magnoliopsida</taxon>
        <taxon>eudicotyledons</taxon>
        <taxon>Gunneridae</taxon>
        <taxon>Pentapetalae</taxon>
        <taxon>asterids</taxon>
        <taxon>campanulids</taxon>
        <taxon>Asterales</taxon>
        <taxon>Asteraceae</taxon>
        <taxon>Asteroideae</taxon>
        <taxon>Heliantheae alliance</taxon>
        <taxon>Millerieae</taxon>
        <taxon>Smallanthus</taxon>
    </lineage>
</organism>
<evidence type="ECO:0000313" key="1">
    <source>
        <dbReference type="EMBL" id="KAI3705781.1"/>
    </source>
</evidence>
<dbReference type="Proteomes" id="UP001056120">
    <property type="component" value="Linkage Group LG25"/>
</dbReference>
<gene>
    <name evidence="1" type="ORF">L1987_76023</name>
</gene>
<evidence type="ECO:0000313" key="2">
    <source>
        <dbReference type="Proteomes" id="UP001056120"/>
    </source>
</evidence>
<name>A0ACB9A7P2_9ASTR</name>
<keyword evidence="2" id="KW-1185">Reference proteome</keyword>
<protein>
    <submittedName>
        <fullName evidence="1">Uncharacterized protein</fullName>
    </submittedName>
</protein>